<evidence type="ECO:0000256" key="1">
    <source>
        <dbReference type="ARBA" id="ARBA00004496"/>
    </source>
</evidence>
<comment type="caution">
    <text evidence="9">The sequence shown here is derived from an EMBL/GenBank/DDBJ whole genome shotgun (WGS) entry which is preliminary data.</text>
</comment>
<dbReference type="SMART" id="SM00357">
    <property type="entry name" value="CSP"/>
    <property type="match status" value="1"/>
</dbReference>
<name>A0A7K1KK86_9BACT</name>
<keyword evidence="3" id="KW-0805">Transcription regulation</keyword>
<feature type="domain" description="CSD" evidence="8">
    <location>
        <begin position="8"/>
        <end position="72"/>
    </location>
</feature>
<dbReference type="PRINTS" id="PR00050">
    <property type="entry name" value="COLDSHOCK"/>
</dbReference>
<reference evidence="9 10" key="1">
    <citation type="submission" date="2019-11" db="EMBL/GenBank/DDBJ databases">
        <title>Pseudodesulfovibrio alkaliphilus, sp. nov., an alkaliphilic sulfate-reducing bacteria from mud volcano of Taman peninsula, Russia.</title>
        <authorList>
            <person name="Frolova A."/>
            <person name="Merkel A.Y."/>
            <person name="Slobodkin A.I."/>
        </authorList>
    </citation>
    <scope>NUCLEOTIDE SEQUENCE [LARGE SCALE GENOMIC DNA]</scope>
    <source>
        <strain evidence="9 10">F-1</strain>
    </source>
</reference>
<protein>
    <submittedName>
        <fullName evidence="9">Cold shock domain-containing protein</fullName>
    </submittedName>
</protein>
<dbReference type="Proteomes" id="UP000461162">
    <property type="component" value="Unassembled WGS sequence"/>
</dbReference>
<dbReference type="InterPro" id="IPR012340">
    <property type="entry name" value="NA-bd_OB-fold"/>
</dbReference>
<keyword evidence="6" id="KW-0804">Transcription</keyword>
<evidence type="ECO:0000313" key="10">
    <source>
        <dbReference type="Proteomes" id="UP000461162"/>
    </source>
</evidence>
<dbReference type="PIRSF" id="PIRSF002599">
    <property type="entry name" value="Cold_shock_A"/>
    <property type="match status" value="1"/>
</dbReference>
<dbReference type="GO" id="GO:0005829">
    <property type="term" value="C:cytosol"/>
    <property type="evidence" value="ECO:0007669"/>
    <property type="project" value="UniProtKB-ARBA"/>
</dbReference>
<dbReference type="Gene3D" id="2.40.50.140">
    <property type="entry name" value="Nucleic acid-binding proteins"/>
    <property type="match status" value="1"/>
</dbReference>
<organism evidence="9 10">
    <name type="scientific">Pseudodesulfovibrio alkaliphilus</name>
    <dbReference type="NCBI Taxonomy" id="2661613"/>
    <lineage>
        <taxon>Bacteria</taxon>
        <taxon>Pseudomonadati</taxon>
        <taxon>Thermodesulfobacteriota</taxon>
        <taxon>Desulfovibrionia</taxon>
        <taxon>Desulfovibrionales</taxon>
        <taxon>Desulfovibrionaceae</taxon>
    </lineage>
</organism>
<evidence type="ECO:0000256" key="6">
    <source>
        <dbReference type="ARBA" id="ARBA00023163"/>
    </source>
</evidence>
<gene>
    <name evidence="9" type="ORF">GKC30_01440</name>
</gene>
<keyword evidence="2" id="KW-0963">Cytoplasm</keyword>
<dbReference type="EMBL" id="WODC01000001">
    <property type="protein sequence ID" value="MUM76292.1"/>
    <property type="molecule type" value="Genomic_DNA"/>
</dbReference>
<dbReference type="PANTHER" id="PTHR46565:SF20">
    <property type="entry name" value="COLD SHOCK DOMAIN-CONTAINING PROTEIN 4"/>
    <property type="match status" value="1"/>
</dbReference>
<dbReference type="Pfam" id="PF00313">
    <property type="entry name" value="CSD"/>
    <property type="match status" value="1"/>
</dbReference>
<dbReference type="InterPro" id="IPR002059">
    <property type="entry name" value="CSP_DNA-bd"/>
</dbReference>
<comment type="subcellular location">
    <subcellularLocation>
        <location evidence="1 7">Cytoplasm</location>
    </subcellularLocation>
</comment>
<sequence>MQPEVPVRREGKVTWFNDKKGFGFITGDDGVDVFVHYTEIVRDGFQSLEPGERVAYAVTDEEIAPKAVDVHLVEEGGRRTLL</sequence>
<keyword evidence="10" id="KW-1185">Reference proteome</keyword>
<dbReference type="InterPro" id="IPR012156">
    <property type="entry name" value="Cold_shock_CspA"/>
</dbReference>
<evidence type="ECO:0000256" key="7">
    <source>
        <dbReference type="RuleBase" id="RU000408"/>
    </source>
</evidence>
<proteinExistence type="predicted"/>
<dbReference type="CDD" id="cd04458">
    <property type="entry name" value="CSP_CDS"/>
    <property type="match status" value="1"/>
</dbReference>
<keyword evidence="5" id="KW-0010">Activator</keyword>
<dbReference type="PROSITE" id="PS00352">
    <property type="entry name" value="CSD_1"/>
    <property type="match status" value="1"/>
</dbReference>
<evidence type="ECO:0000259" key="8">
    <source>
        <dbReference type="PROSITE" id="PS51857"/>
    </source>
</evidence>
<evidence type="ECO:0000256" key="4">
    <source>
        <dbReference type="ARBA" id="ARBA00023125"/>
    </source>
</evidence>
<dbReference type="InterPro" id="IPR019844">
    <property type="entry name" value="CSD_CS"/>
</dbReference>
<dbReference type="AlphaFoldDB" id="A0A7K1KK86"/>
<evidence type="ECO:0000256" key="5">
    <source>
        <dbReference type="ARBA" id="ARBA00023159"/>
    </source>
</evidence>
<evidence type="ECO:0000256" key="2">
    <source>
        <dbReference type="ARBA" id="ARBA00022490"/>
    </source>
</evidence>
<dbReference type="InterPro" id="IPR011129">
    <property type="entry name" value="CSD"/>
</dbReference>
<evidence type="ECO:0000256" key="3">
    <source>
        <dbReference type="ARBA" id="ARBA00023015"/>
    </source>
</evidence>
<accession>A0A7K1KK86</accession>
<evidence type="ECO:0000313" key="9">
    <source>
        <dbReference type="EMBL" id="MUM76292.1"/>
    </source>
</evidence>
<keyword evidence="4" id="KW-0238">DNA-binding</keyword>
<dbReference type="PROSITE" id="PS51857">
    <property type="entry name" value="CSD_2"/>
    <property type="match status" value="1"/>
</dbReference>
<dbReference type="GO" id="GO:0003677">
    <property type="term" value="F:DNA binding"/>
    <property type="evidence" value="ECO:0007669"/>
    <property type="project" value="UniProtKB-KW"/>
</dbReference>
<dbReference type="SUPFAM" id="SSF50249">
    <property type="entry name" value="Nucleic acid-binding proteins"/>
    <property type="match status" value="1"/>
</dbReference>
<dbReference type="PANTHER" id="PTHR46565">
    <property type="entry name" value="COLD SHOCK DOMAIN PROTEIN 2"/>
    <property type="match status" value="1"/>
</dbReference>